<name>A0ABW5NAU5_9FLAO</name>
<keyword evidence="3" id="KW-0597">Phosphoprotein</keyword>
<evidence type="ECO:0000313" key="7">
    <source>
        <dbReference type="EMBL" id="MFD2591525.1"/>
    </source>
</evidence>
<keyword evidence="5" id="KW-1133">Transmembrane helix</keyword>
<dbReference type="PRINTS" id="PR00344">
    <property type="entry name" value="BCTRLSENSOR"/>
</dbReference>
<dbReference type="InterPro" id="IPR005467">
    <property type="entry name" value="His_kinase_dom"/>
</dbReference>
<evidence type="ECO:0000256" key="4">
    <source>
        <dbReference type="SAM" id="MobiDB-lite"/>
    </source>
</evidence>
<dbReference type="Gene3D" id="1.10.287.130">
    <property type="match status" value="1"/>
</dbReference>
<keyword evidence="7" id="KW-0418">Kinase</keyword>
<dbReference type="CDD" id="cd00082">
    <property type="entry name" value="HisKA"/>
    <property type="match status" value="1"/>
</dbReference>
<evidence type="ECO:0000259" key="6">
    <source>
        <dbReference type="PROSITE" id="PS50109"/>
    </source>
</evidence>
<gene>
    <name evidence="7" type="ORF">ACFSTE_11870</name>
</gene>
<evidence type="ECO:0000256" key="1">
    <source>
        <dbReference type="ARBA" id="ARBA00000085"/>
    </source>
</evidence>
<keyword evidence="8" id="KW-1185">Reference proteome</keyword>
<dbReference type="SUPFAM" id="SSF47384">
    <property type="entry name" value="Homodimeric domain of signal transducing histidine kinase"/>
    <property type="match status" value="1"/>
</dbReference>
<dbReference type="RefSeq" id="WP_378257067.1">
    <property type="nucleotide sequence ID" value="NZ_JBHSJV010000001.1"/>
</dbReference>
<dbReference type="SUPFAM" id="SSF55874">
    <property type="entry name" value="ATPase domain of HSP90 chaperone/DNA topoisomerase II/histidine kinase"/>
    <property type="match status" value="1"/>
</dbReference>
<evidence type="ECO:0000313" key="8">
    <source>
        <dbReference type="Proteomes" id="UP001597459"/>
    </source>
</evidence>
<feature type="transmembrane region" description="Helical" evidence="5">
    <location>
        <begin position="9"/>
        <end position="27"/>
    </location>
</feature>
<dbReference type="Pfam" id="PF00512">
    <property type="entry name" value="HisKA"/>
    <property type="match status" value="1"/>
</dbReference>
<feature type="domain" description="Histidine kinase" evidence="6">
    <location>
        <begin position="305"/>
        <end position="519"/>
    </location>
</feature>
<dbReference type="PANTHER" id="PTHR43547:SF2">
    <property type="entry name" value="HYBRID SIGNAL TRANSDUCTION HISTIDINE KINASE C"/>
    <property type="match status" value="1"/>
</dbReference>
<dbReference type="EMBL" id="JBHULX010000021">
    <property type="protein sequence ID" value="MFD2591525.1"/>
    <property type="molecule type" value="Genomic_DNA"/>
</dbReference>
<dbReference type="GO" id="GO:0016301">
    <property type="term" value="F:kinase activity"/>
    <property type="evidence" value="ECO:0007669"/>
    <property type="project" value="UniProtKB-KW"/>
</dbReference>
<keyword evidence="5" id="KW-0472">Membrane</keyword>
<dbReference type="InterPro" id="IPR036890">
    <property type="entry name" value="HATPase_C_sf"/>
</dbReference>
<proteinExistence type="predicted"/>
<accession>A0ABW5NAU5</accession>
<comment type="catalytic activity">
    <reaction evidence="1">
        <text>ATP + protein L-histidine = ADP + protein N-phospho-L-histidine.</text>
        <dbReference type="EC" id="2.7.13.3"/>
    </reaction>
</comment>
<evidence type="ECO:0000256" key="3">
    <source>
        <dbReference type="ARBA" id="ARBA00022553"/>
    </source>
</evidence>
<dbReference type="SMART" id="SM00387">
    <property type="entry name" value="HATPase_c"/>
    <property type="match status" value="1"/>
</dbReference>
<dbReference type="SMART" id="SM00388">
    <property type="entry name" value="HisKA"/>
    <property type="match status" value="1"/>
</dbReference>
<keyword evidence="5" id="KW-0812">Transmembrane</keyword>
<dbReference type="PANTHER" id="PTHR43547">
    <property type="entry name" value="TWO-COMPONENT HISTIDINE KINASE"/>
    <property type="match status" value="1"/>
</dbReference>
<comment type="caution">
    <text evidence="7">The sequence shown here is derived from an EMBL/GenBank/DDBJ whole genome shotgun (WGS) entry which is preliminary data.</text>
</comment>
<protein>
    <recommendedName>
        <fullName evidence="2">histidine kinase</fullName>
        <ecNumber evidence="2">2.7.13.3</ecNumber>
    </recommendedName>
</protein>
<sequence>MQKKRDQHILFFIAIVSLITIGIQLYWNYKNYKVSEQQLINDVQIGLDNAVNYYYEKIAKDNTLDLATSISQHYYEFSEVKRDGSHQSHKQSHKDTFPYPYSPQKHYPNLQKNKKLNTMRVYTDSSLSNMVKYNLPEKSPESTSQIKFITIPKTGDTIIEIEKLKLIEAEPIKELASKILISVSNDNMNIHQLDSLLKHEFSRKQITVDYSLTYNDQFNNQKIIPFSSPPQKTLTTSTTSLYLPYSSTIGLSYTNTTTTLLKKNLLGILLSFILIATVIYCMLYLLRIINRQKQLAEVKNDLISNITHEFKTPITTINAALEGISLFNKNNNPEKTKKYVTISFEQLQKLNLMVEKILETASLDSDKLQLNKERIELVSFMNDCIAKHQHQLSQKKKIQYLPSSTKIYAHIDIFHIENAINNIIDNAIKYGGNEIHIAIKDHNNQITIQISDNGSSLSKAHKDKIFEKFYRVPKGNTHDVKGFGIGLFYTKTIIEKHQGTITATLDHQMTNFIITLPNE</sequence>
<feature type="region of interest" description="Disordered" evidence="4">
    <location>
        <begin position="81"/>
        <end position="102"/>
    </location>
</feature>
<organism evidence="7 8">
    <name type="scientific">Aquimarina hainanensis</name>
    <dbReference type="NCBI Taxonomy" id="1578017"/>
    <lineage>
        <taxon>Bacteria</taxon>
        <taxon>Pseudomonadati</taxon>
        <taxon>Bacteroidota</taxon>
        <taxon>Flavobacteriia</taxon>
        <taxon>Flavobacteriales</taxon>
        <taxon>Flavobacteriaceae</taxon>
        <taxon>Aquimarina</taxon>
    </lineage>
</organism>
<dbReference type="Pfam" id="PF02518">
    <property type="entry name" value="HATPase_c"/>
    <property type="match status" value="1"/>
</dbReference>
<dbReference type="PROSITE" id="PS50109">
    <property type="entry name" value="HIS_KIN"/>
    <property type="match status" value="1"/>
</dbReference>
<feature type="transmembrane region" description="Helical" evidence="5">
    <location>
        <begin position="265"/>
        <end position="286"/>
    </location>
</feature>
<dbReference type="EC" id="2.7.13.3" evidence="2"/>
<reference evidence="8" key="1">
    <citation type="journal article" date="2019" name="Int. J. Syst. Evol. Microbiol.">
        <title>The Global Catalogue of Microorganisms (GCM) 10K type strain sequencing project: providing services to taxonomists for standard genome sequencing and annotation.</title>
        <authorList>
            <consortium name="The Broad Institute Genomics Platform"/>
            <consortium name="The Broad Institute Genome Sequencing Center for Infectious Disease"/>
            <person name="Wu L."/>
            <person name="Ma J."/>
        </authorList>
    </citation>
    <scope>NUCLEOTIDE SEQUENCE [LARGE SCALE GENOMIC DNA]</scope>
    <source>
        <strain evidence="8">KCTC 42423</strain>
    </source>
</reference>
<dbReference type="CDD" id="cd00075">
    <property type="entry name" value="HATPase"/>
    <property type="match status" value="1"/>
</dbReference>
<dbReference type="InterPro" id="IPR003661">
    <property type="entry name" value="HisK_dim/P_dom"/>
</dbReference>
<evidence type="ECO:0000256" key="2">
    <source>
        <dbReference type="ARBA" id="ARBA00012438"/>
    </source>
</evidence>
<dbReference type="InterPro" id="IPR004358">
    <property type="entry name" value="Sig_transdc_His_kin-like_C"/>
</dbReference>
<evidence type="ECO:0000256" key="5">
    <source>
        <dbReference type="SAM" id="Phobius"/>
    </source>
</evidence>
<dbReference type="InterPro" id="IPR003594">
    <property type="entry name" value="HATPase_dom"/>
</dbReference>
<dbReference type="Gene3D" id="3.30.565.10">
    <property type="entry name" value="Histidine kinase-like ATPase, C-terminal domain"/>
    <property type="match status" value="1"/>
</dbReference>
<keyword evidence="7" id="KW-0808">Transferase</keyword>
<dbReference type="Proteomes" id="UP001597459">
    <property type="component" value="Unassembled WGS sequence"/>
</dbReference>
<dbReference type="InterPro" id="IPR036097">
    <property type="entry name" value="HisK_dim/P_sf"/>
</dbReference>